<gene>
    <name evidence="1" type="ORF">KC01_LOCUS19958</name>
</gene>
<dbReference type="Proteomes" id="UP001497482">
    <property type="component" value="Chromosome 19"/>
</dbReference>
<accession>A0AAV2KKH1</accession>
<reference evidence="1 2" key="1">
    <citation type="submission" date="2024-04" db="EMBL/GenBank/DDBJ databases">
        <authorList>
            <person name="Waldvogel A.-M."/>
            <person name="Schoenle A."/>
        </authorList>
    </citation>
    <scope>NUCLEOTIDE SEQUENCE [LARGE SCALE GENOMIC DNA]</scope>
</reference>
<organism evidence="1 2">
    <name type="scientific">Knipowitschia caucasica</name>
    <name type="common">Caucasian dwarf goby</name>
    <name type="synonym">Pomatoschistus caucasicus</name>
    <dbReference type="NCBI Taxonomy" id="637954"/>
    <lineage>
        <taxon>Eukaryota</taxon>
        <taxon>Metazoa</taxon>
        <taxon>Chordata</taxon>
        <taxon>Craniata</taxon>
        <taxon>Vertebrata</taxon>
        <taxon>Euteleostomi</taxon>
        <taxon>Actinopterygii</taxon>
        <taxon>Neopterygii</taxon>
        <taxon>Teleostei</taxon>
        <taxon>Neoteleostei</taxon>
        <taxon>Acanthomorphata</taxon>
        <taxon>Gobiaria</taxon>
        <taxon>Gobiiformes</taxon>
        <taxon>Gobioidei</taxon>
        <taxon>Gobiidae</taxon>
        <taxon>Gobiinae</taxon>
        <taxon>Knipowitschia</taxon>
    </lineage>
</organism>
<dbReference type="EMBL" id="OZ035841">
    <property type="protein sequence ID" value="CAL1590446.1"/>
    <property type="molecule type" value="Genomic_DNA"/>
</dbReference>
<name>A0AAV2KKH1_KNICA</name>
<protein>
    <submittedName>
        <fullName evidence="1">Uncharacterized protein</fullName>
    </submittedName>
</protein>
<keyword evidence="2" id="KW-1185">Reference proteome</keyword>
<proteinExistence type="predicted"/>
<dbReference type="AlphaFoldDB" id="A0AAV2KKH1"/>
<evidence type="ECO:0000313" key="1">
    <source>
        <dbReference type="EMBL" id="CAL1590446.1"/>
    </source>
</evidence>
<sequence length="58" mass="6801">MVCSYRKYQLKEVDSGIGPTHREQLRTERCSNIHTIQRRGHSKTSWTTSIESFRLFGS</sequence>
<evidence type="ECO:0000313" key="2">
    <source>
        <dbReference type="Proteomes" id="UP001497482"/>
    </source>
</evidence>